<protein>
    <recommendedName>
        <fullName evidence="4">NB-ARC domain-containing protein</fullName>
    </recommendedName>
</protein>
<reference evidence="2" key="3">
    <citation type="submission" date="2020-12" db="UniProtKB">
        <authorList>
            <consortium name="EnsemblPlants"/>
        </authorList>
    </citation>
    <scope>IDENTIFICATION</scope>
</reference>
<evidence type="ECO:0000313" key="2">
    <source>
        <dbReference type="EnsemblPlants" id="Pp3c19_2470V3.1"/>
    </source>
</evidence>
<dbReference type="Pfam" id="PF13855">
    <property type="entry name" value="LRR_8"/>
    <property type="match status" value="1"/>
</dbReference>
<dbReference type="SUPFAM" id="SSF52058">
    <property type="entry name" value="L domain-like"/>
    <property type="match status" value="1"/>
</dbReference>
<dbReference type="InParanoid" id="A0A2K1IWW0"/>
<dbReference type="EMBL" id="ABEU02000019">
    <property type="protein sequence ID" value="PNR33766.1"/>
    <property type="molecule type" value="Genomic_DNA"/>
</dbReference>
<evidence type="ECO:0008006" key="4">
    <source>
        <dbReference type="Google" id="ProtNLM"/>
    </source>
</evidence>
<reference evidence="1 3" key="2">
    <citation type="journal article" date="2018" name="Plant J.">
        <title>The Physcomitrella patens chromosome-scale assembly reveals moss genome structure and evolution.</title>
        <authorList>
            <person name="Lang D."/>
            <person name="Ullrich K.K."/>
            <person name="Murat F."/>
            <person name="Fuchs J."/>
            <person name="Jenkins J."/>
            <person name="Haas F.B."/>
            <person name="Piednoel M."/>
            <person name="Gundlach H."/>
            <person name="Van Bel M."/>
            <person name="Meyberg R."/>
            <person name="Vives C."/>
            <person name="Morata J."/>
            <person name="Symeonidi A."/>
            <person name="Hiss M."/>
            <person name="Muchero W."/>
            <person name="Kamisugi Y."/>
            <person name="Saleh O."/>
            <person name="Blanc G."/>
            <person name="Decker E.L."/>
            <person name="van Gessel N."/>
            <person name="Grimwood J."/>
            <person name="Hayes R.D."/>
            <person name="Graham S.W."/>
            <person name="Gunter L.E."/>
            <person name="McDaniel S.F."/>
            <person name="Hoernstein S.N.W."/>
            <person name="Larsson A."/>
            <person name="Li F.W."/>
            <person name="Perroud P.F."/>
            <person name="Phillips J."/>
            <person name="Ranjan P."/>
            <person name="Rokshar D.S."/>
            <person name="Rothfels C.J."/>
            <person name="Schneider L."/>
            <person name="Shu S."/>
            <person name="Stevenson D.W."/>
            <person name="Thummler F."/>
            <person name="Tillich M."/>
            <person name="Villarreal Aguilar J.C."/>
            <person name="Widiez T."/>
            <person name="Wong G.K."/>
            <person name="Wymore A."/>
            <person name="Zhang Y."/>
            <person name="Zimmer A.D."/>
            <person name="Quatrano R.S."/>
            <person name="Mayer K.F.X."/>
            <person name="Goodstein D."/>
            <person name="Casacuberta J.M."/>
            <person name="Vandepoele K."/>
            <person name="Reski R."/>
            <person name="Cuming A.C."/>
            <person name="Tuskan G.A."/>
            <person name="Maumus F."/>
            <person name="Salse J."/>
            <person name="Schmutz J."/>
            <person name="Rensing S.A."/>
        </authorList>
    </citation>
    <scope>NUCLEOTIDE SEQUENCE [LARGE SCALE GENOMIC DNA]</scope>
    <source>
        <strain evidence="2 3">cv. Gransden 2004</strain>
    </source>
</reference>
<evidence type="ECO:0000313" key="1">
    <source>
        <dbReference type="EMBL" id="PNR33766.1"/>
    </source>
</evidence>
<proteinExistence type="predicted"/>
<accession>A0A2K1IWW0</accession>
<dbReference type="Proteomes" id="UP000006727">
    <property type="component" value="Chromosome 19"/>
</dbReference>
<sequence>MSTNLKELPAKLDAMELEVLLLLNNPLECIHKKFFNNLRSIRILDLRGTKMKALPESTIGRLTGMEELYLDWCLRLSYLPSKLTHLTRLQILNICTRHNLWKTTLWEGLSKTLRGKLALRDLVTFVGLEHLTVWIIDYSVRLLVELLTASKRLQTLKLWERGALDRLPDLRLYYFGGEDGFPTLVNFMLWQCYKLALLPKLEDGAMAWLK</sequence>
<keyword evidence="3" id="KW-1185">Reference proteome</keyword>
<dbReference type="Gene3D" id="3.80.10.10">
    <property type="entry name" value="Ribonuclease Inhibitor"/>
    <property type="match status" value="1"/>
</dbReference>
<name>A0A2K1IWW0_PHYPA</name>
<dbReference type="InterPro" id="IPR032675">
    <property type="entry name" value="LRR_dom_sf"/>
</dbReference>
<evidence type="ECO:0000313" key="3">
    <source>
        <dbReference type="Proteomes" id="UP000006727"/>
    </source>
</evidence>
<organism evidence="1">
    <name type="scientific">Physcomitrium patens</name>
    <name type="common">Spreading-leaved earth moss</name>
    <name type="synonym">Physcomitrella patens</name>
    <dbReference type="NCBI Taxonomy" id="3218"/>
    <lineage>
        <taxon>Eukaryota</taxon>
        <taxon>Viridiplantae</taxon>
        <taxon>Streptophyta</taxon>
        <taxon>Embryophyta</taxon>
        <taxon>Bryophyta</taxon>
        <taxon>Bryophytina</taxon>
        <taxon>Bryopsida</taxon>
        <taxon>Funariidae</taxon>
        <taxon>Funariales</taxon>
        <taxon>Funariaceae</taxon>
        <taxon>Physcomitrium</taxon>
    </lineage>
</organism>
<reference evidence="1 3" key="1">
    <citation type="journal article" date="2008" name="Science">
        <title>The Physcomitrella genome reveals evolutionary insights into the conquest of land by plants.</title>
        <authorList>
            <person name="Rensing S."/>
            <person name="Lang D."/>
            <person name="Zimmer A."/>
            <person name="Terry A."/>
            <person name="Salamov A."/>
            <person name="Shapiro H."/>
            <person name="Nishiyama T."/>
            <person name="Perroud P.-F."/>
            <person name="Lindquist E."/>
            <person name="Kamisugi Y."/>
            <person name="Tanahashi T."/>
            <person name="Sakakibara K."/>
            <person name="Fujita T."/>
            <person name="Oishi K."/>
            <person name="Shin-I T."/>
            <person name="Kuroki Y."/>
            <person name="Toyoda A."/>
            <person name="Suzuki Y."/>
            <person name="Hashimoto A."/>
            <person name="Yamaguchi K."/>
            <person name="Sugano A."/>
            <person name="Kohara Y."/>
            <person name="Fujiyama A."/>
            <person name="Anterola A."/>
            <person name="Aoki S."/>
            <person name="Ashton N."/>
            <person name="Barbazuk W.B."/>
            <person name="Barker E."/>
            <person name="Bennetzen J."/>
            <person name="Bezanilla M."/>
            <person name="Blankenship R."/>
            <person name="Cho S.H."/>
            <person name="Dutcher S."/>
            <person name="Estelle M."/>
            <person name="Fawcett J.A."/>
            <person name="Gundlach H."/>
            <person name="Hanada K."/>
            <person name="Heyl A."/>
            <person name="Hicks K.A."/>
            <person name="Hugh J."/>
            <person name="Lohr M."/>
            <person name="Mayer K."/>
            <person name="Melkozernov A."/>
            <person name="Murata T."/>
            <person name="Nelson D."/>
            <person name="Pils B."/>
            <person name="Prigge M."/>
            <person name="Reiss B."/>
            <person name="Renner T."/>
            <person name="Rombauts S."/>
            <person name="Rushton P."/>
            <person name="Sanderfoot A."/>
            <person name="Schween G."/>
            <person name="Shiu S.-H."/>
            <person name="Stueber K."/>
            <person name="Theodoulou F.L."/>
            <person name="Tu H."/>
            <person name="Van de Peer Y."/>
            <person name="Verrier P.J."/>
            <person name="Waters E."/>
            <person name="Wood A."/>
            <person name="Yang L."/>
            <person name="Cove D."/>
            <person name="Cuming A."/>
            <person name="Hasebe M."/>
            <person name="Lucas S."/>
            <person name="Mishler D.B."/>
            <person name="Reski R."/>
            <person name="Grigoriev I."/>
            <person name="Quatrano R.S."/>
            <person name="Boore J.L."/>
        </authorList>
    </citation>
    <scope>NUCLEOTIDE SEQUENCE [LARGE SCALE GENOMIC DNA]</scope>
    <source>
        <strain evidence="2 3">cv. Gransden 2004</strain>
    </source>
</reference>
<dbReference type="Gramene" id="Pp3c19_2470V3.1">
    <property type="protein sequence ID" value="Pp3c19_2470V3.1"/>
    <property type="gene ID" value="Pp3c19_2470"/>
</dbReference>
<dbReference type="AlphaFoldDB" id="A0A2K1IWW0"/>
<dbReference type="EnsemblPlants" id="Pp3c19_2470V3.1">
    <property type="protein sequence ID" value="Pp3c19_2470V3.1"/>
    <property type="gene ID" value="Pp3c19_2470"/>
</dbReference>
<dbReference type="InterPro" id="IPR001611">
    <property type="entry name" value="Leu-rich_rpt"/>
</dbReference>
<gene>
    <name evidence="1" type="ORF">PHYPA_023582</name>
</gene>